<dbReference type="Gene3D" id="3.40.1350.10">
    <property type="match status" value="1"/>
</dbReference>
<reference evidence="4" key="1">
    <citation type="submission" date="2016-10" db="EMBL/GenBank/DDBJ databases">
        <authorList>
            <person name="Varghese N."/>
            <person name="Submissions S."/>
        </authorList>
    </citation>
    <scope>NUCLEOTIDE SEQUENCE [LARGE SCALE GENOMIC DNA]</scope>
    <source>
        <strain evidence="4">DSM 17038</strain>
    </source>
</reference>
<evidence type="ECO:0000256" key="1">
    <source>
        <dbReference type="SAM" id="Phobius"/>
    </source>
</evidence>
<proteinExistence type="predicted"/>
<dbReference type="GO" id="GO:0004519">
    <property type="term" value="F:endonuclease activity"/>
    <property type="evidence" value="ECO:0007669"/>
    <property type="project" value="UniProtKB-KW"/>
</dbReference>
<keyword evidence="4" id="KW-1185">Reference proteome</keyword>
<evidence type="ECO:0000313" key="3">
    <source>
        <dbReference type="EMBL" id="SFG01209.1"/>
    </source>
</evidence>
<evidence type="ECO:0000259" key="2">
    <source>
        <dbReference type="Pfam" id="PF04471"/>
    </source>
</evidence>
<keyword evidence="1" id="KW-1133">Transmembrane helix</keyword>
<dbReference type="AlphaFoldDB" id="A0A1I2NEE1"/>
<feature type="transmembrane region" description="Helical" evidence="1">
    <location>
        <begin position="255"/>
        <end position="272"/>
    </location>
</feature>
<feature type="transmembrane region" description="Helical" evidence="1">
    <location>
        <begin position="278"/>
        <end position="300"/>
    </location>
</feature>
<feature type="transmembrane region" description="Helical" evidence="1">
    <location>
        <begin position="21"/>
        <end position="45"/>
    </location>
</feature>
<dbReference type="GO" id="GO:0009307">
    <property type="term" value="P:DNA restriction-modification system"/>
    <property type="evidence" value="ECO:0007669"/>
    <property type="project" value="InterPro"/>
</dbReference>
<accession>A0A1I2NEE1</accession>
<keyword evidence="3" id="KW-0540">Nuclease</keyword>
<dbReference type="InterPro" id="IPR007560">
    <property type="entry name" value="Restrct_endonuc_IV_Mrr"/>
</dbReference>
<dbReference type="InterPro" id="IPR011856">
    <property type="entry name" value="tRNA_endonuc-like_dom_sf"/>
</dbReference>
<evidence type="ECO:0000313" key="4">
    <source>
        <dbReference type="Proteomes" id="UP000199337"/>
    </source>
</evidence>
<protein>
    <submittedName>
        <fullName evidence="3">Restriction endonuclease</fullName>
    </submittedName>
</protein>
<dbReference type="GO" id="GO:0003677">
    <property type="term" value="F:DNA binding"/>
    <property type="evidence" value="ECO:0007669"/>
    <property type="project" value="InterPro"/>
</dbReference>
<feature type="transmembrane region" description="Helical" evidence="1">
    <location>
        <begin position="51"/>
        <end position="70"/>
    </location>
</feature>
<name>A0A1I2NEE1_9FIRM</name>
<dbReference type="Pfam" id="PF04471">
    <property type="entry name" value="Mrr_cat"/>
    <property type="match status" value="1"/>
</dbReference>
<keyword evidence="3" id="KW-0378">Hydrolase</keyword>
<sequence length="308" mass="34894">MFGDKLVNYLQDPPTDGRSRLASAADFVITNLLVWFITISAIYLLHLEKTIPTAAVSFFLLLETLSIIYIKKHKIKKLQTHKNIWYSAKQCRKNLKNIMLKKDFINFSKELLEASAPFEILRIVSDNNESSVDLSGYINGSTVGIMCLNPEDDNHKINSGQIKVFLKDINRSGYHKGIIITTGYYTDEARRLVRQMKGRVKIHLLDHFAVLRMAKKTGHPIFPDAAWQDETENKLTGMEMAISIKENILASRKRSLLFSILGIALLVIAMLNHGLVGLIYLGFGIVNLFIGLTGIILSFLRQEEHIFS</sequence>
<keyword evidence="1" id="KW-0812">Transmembrane</keyword>
<dbReference type="STRING" id="341036.SAMN05660649_00468"/>
<dbReference type="EMBL" id="FOOX01000001">
    <property type="protein sequence ID" value="SFG01209.1"/>
    <property type="molecule type" value="Genomic_DNA"/>
</dbReference>
<gene>
    <name evidence="3" type="ORF">SAMN05660649_00468</name>
</gene>
<feature type="domain" description="Restriction endonuclease type IV Mrr" evidence="2">
    <location>
        <begin position="102"/>
        <end position="212"/>
    </location>
</feature>
<keyword evidence="1" id="KW-0472">Membrane</keyword>
<dbReference type="RefSeq" id="WP_092468294.1">
    <property type="nucleotide sequence ID" value="NZ_FOOX01000001.1"/>
</dbReference>
<dbReference type="Proteomes" id="UP000199337">
    <property type="component" value="Unassembled WGS sequence"/>
</dbReference>
<dbReference type="OrthoDB" id="1805587at2"/>
<keyword evidence="3" id="KW-0255">Endonuclease</keyword>
<organism evidence="3 4">
    <name type="scientific">Desulfotruncus arcticus DSM 17038</name>
    <dbReference type="NCBI Taxonomy" id="1121424"/>
    <lineage>
        <taxon>Bacteria</taxon>
        <taxon>Bacillati</taxon>
        <taxon>Bacillota</taxon>
        <taxon>Clostridia</taxon>
        <taxon>Eubacteriales</taxon>
        <taxon>Desulfallaceae</taxon>
        <taxon>Desulfotruncus</taxon>
    </lineage>
</organism>